<feature type="region of interest" description="Disordered" evidence="1">
    <location>
        <begin position="54"/>
        <end position="79"/>
    </location>
</feature>
<comment type="caution">
    <text evidence="2">The sequence shown here is derived from an EMBL/GenBank/DDBJ whole genome shotgun (WGS) entry which is preliminary data.</text>
</comment>
<dbReference type="Proteomes" id="UP001152622">
    <property type="component" value="Chromosome 5"/>
</dbReference>
<dbReference type="AlphaFoldDB" id="A0A9Q1J1B4"/>
<gene>
    <name evidence="2" type="ORF">SKAU_G00175920</name>
</gene>
<evidence type="ECO:0000313" key="2">
    <source>
        <dbReference type="EMBL" id="KAJ8361067.1"/>
    </source>
</evidence>
<evidence type="ECO:0000256" key="1">
    <source>
        <dbReference type="SAM" id="MobiDB-lite"/>
    </source>
</evidence>
<protein>
    <submittedName>
        <fullName evidence="2">Uncharacterized protein</fullName>
    </submittedName>
</protein>
<proteinExistence type="predicted"/>
<feature type="region of interest" description="Disordered" evidence="1">
    <location>
        <begin position="1"/>
        <end position="24"/>
    </location>
</feature>
<reference evidence="2" key="1">
    <citation type="journal article" date="2023" name="Science">
        <title>Genome structures resolve the early diversification of teleost fishes.</title>
        <authorList>
            <person name="Parey E."/>
            <person name="Louis A."/>
            <person name="Montfort J."/>
            <person name="Bouchez O."/>
            <person name="Roques C."/>
            <person name="Iampietro C."/>
            <person name="Lluch J."/>
            <person name="Castinel A."/>
            <person name="Donnadieu C."/>
            <person name="Desvignes T."/>
            <person name="Floi Bucao C."/>
            <person name="Jouanno E."/>
            <person name="Wen M."/>
            <person name="Mejri S."/>
            <person name="Dirks R."/>
            <person name="Jansen H."/>
            <person name="Henkel C."/>
            <person name="Chen W.J."/>
            <person name="Zahm M."/>
            <person name="Cabau C."/>
            <person name="Klopp C."/>
            <person name="Thompson A.W."/>
            <person name="Robinson-Rechavi M."/>
            <person name="Braasch I."/>
            <person name="Lecointre G."/>
            <person name="Bobe J."/>
            <person name="Postlethwait J.H."/>
            <person name="Berthelot C."/>
            <person name="Roest Crollius H."/>
            <person name="Guiguen Y."/>
        </authorList>
    </citation>
    <scope>NUCLEOTIDE SEQUENCE</scope>
    <source>
        <strain evidence="2">WJC10195</strain>
    </source>
</reference>
<keyword evidence="3" id="KW-1185">Reference proteome</keyword>
<evidence type="ECO:0000313" key="3">
    <source>
        <dbReference type="Proteomes" id="UP001152622"/>
    </source>
</evidence>
<accession>A0A9Q1J1B4</accession>
<organism evidence="2 3">
    <name type="scientific">Synaphobranchus kaupii</name>
    <name type="common">Kaup's arrowtooth eel</name>
    <dbReference type="NCBI Taxonomy" id="118154"/>
    <lineage>
        <taxon>Eukaryota</taxon>
        <taxon>Metazoa</taxon>
        <taxon>Chordata</taxon>
        <taxon>Craniata</taxon>
        <taxon>Vertebrata</taxon>
        <taxon>Euteleostomi</taxon>
        <taxon>Actinopterygii</taxon>
        <taxon>Neopterygii</taxon>
        <taxon>Teleostei</taxon>
        <taxon>Anguilliformes</taxon>
        <taxon>Synaphobranchidae</taxon>
        <taxon>Synaphobranchus</taxon>
    </lineage>
</organism>
<dbReference type="EMBL" id="JAINUF010000005">
    <property type="protein sequence ID" value="KAJ8361067.1"/>
    <property type="molecule type" value="Genomic_DNA"/>
</dbReference>
<name>A0A9Q1J1B4_SYNKA</name>
<sequence length="121" mass="12423">MRMHRGRRMAGQRVAPLPRPAHAAEQRSAVITVAGGAERLCARASWLVCVGTRTGAGAVGSPSPRQDPPRKDGRPAGRAAALAGWQAGGSPPVPAPSGLISVCATLRMAAQPAVPAPWDYS</sequence>
<feature type="compositionally biased region" description="Basic residues" evidence="1">
    <location>
        <begin position="1"/>
        <end position="10"/>
    </location>
</feature>